<reference evidence="4 5" key="1">
    <citation type="journal article" date="2022" name="bioRxiv">
        <title>Genomics of Preaxostyla Flagellates Illuminates Evolutionary Transitions and the Path Towards Mitochondrial Loss.</title>
        <authorList>
            <person name="Novak L.V.F."/>
            <person name="Treitli S.C."/>
            <person name="Pyrih J."/>
            <person name="Halakuc P."/>
            <person name="Pipaliya S.V."/>
            <person name="Vacek V."/>
            <person name="Brzon O."/>
            <person name="Soukal P."/>
            <person name="Eme L."/>
            <person name="Dacks J.B."/>
            <person name="Karnkowska A."/>
            <person name="Elias M."/>
            <person name="Hampl V."/>
        </authorList>
    </citation>
    <scope>NUCLEOTIDE SEQUENCE [LARGE SCALE GENOMIC DNA]</scope>
    <source>
        <strain evidence="4">NAU3</strain>
        <tissue evidence="4">Gut</tissue>
    </source>
</reference>
<sequence length="250" mass="27963">MMMNQLVPHQDRNKEAKKNEWEPYIDNAGTCLGFTGEDYCVIAADTRCSNDSYQILSRHVTKITKVTDKIVLATGGMRADYCTLHKRINYQAEMFRYKNKKEISLSGCARLLSNILYNNRFFPIYAFCLLGGIDEIGQPVLYSYDAIGSYGKSKVGAVGSGGELVEPLLDSIILRHHRQASVVPTISNEELPTTRGEDGKPIIPKGIAIEYAHQALVAASERDIHTGDFAEIYVITKEGVERHMRELKAD</sequence>
<comment type="function">
    <text evidence="3">Component of the proteasome, a multicatalytic proteinase complex which is characterized by its ability to cleave peptides with Arg, Phe, Tyr, Leu, and Glu adjacent to the leaving group at neutral or slightly basic pH. The proteasome has an ATP-dependent proteolytic activity.</text>
</comment>
<dbReference type="EMBL" id="JARBJD010000012">
    <property type="protein sequence ID" value="KAK2962275.1"/>
    <property type="molecule type" value="Genomic_DNA"/>
</dbReference>
<evidence type="ECO:0000256" key="2">
    <source>
        <dbReference type="ARBA" id="ARBA00022942"/>
    </source>
</evidence>
<evidence type="ECO:0000313" key="5">
    <source>
        <dbReference type="Proteomes" id="UP001281761"/>
    </source>
</evidence>
<dbReference type="InterPro" id="IPR001353">
    <property type="entry name" value="Proteasome_sua/b"/>
</dbReference>
<dbReference type="PANTHER" id="PTHR32194">
    <property type="entry name" value="METALLOPROTEASE TLDD"/>
    <property type="match status" value="1"/>
</dbReference>
<proteinExistence type="inferred from homology"/>
<dbReference type="PROSITE" id="PS51476">
    <property type="entry name" value="PROTEASOME_BETA_2"/>
    <property type="match status" value="1"/>
</dbReference>
<evidence type="ECO:0000256" key="3">
    <source>
        <dbReference type="RuleBase" id="RU004203"/>
    </source>
</evidence>
<dbReference type="SUPFAM" id="SSF56235">
    <property type="entry name" value="N-terminal nucleophile aminohydrolases (Ntn hydrolases)"/>
    <property type="match status" value="1"/>
</dbReference>
<comment type="caution">
    <text evidence="4">The sequence shown here is derived from an EMBL/GenBank/DDBJ whole genome shotgun (WGS) entry which is preliminary data.</text>
</comment>
<dbReference type="InterPro" id="IPR029055">
    <property type="entry name" value="Ntn_hydrolases_N"/>
</dbReference>
<evidence type="ECO:0000256" key="1">
    <source>
        <dbReference type="ARBA" id="ARBA00022490"/>
    </source>
</evidence>
<protein>
    <recommendedName>
        <fullName evidence="3">Proteasome subunit beta</fullName>
    </recommendedName>
</protein>
<dbReference type="PROSITE" id="PS00854">
    <property type="entry name" value="PROTEASOME_BETA_1"/>
    <property type="match status" value="1"/>
</dbReference>
<organism evidence="4 5">
    <name type="scientific">Blattamonas nauphoetae</name>
    <dbReference type="NCBI Taxonomy" id="2049346"/>
    <lineage>
        <taxon>Eukaryota</taxon>
        <taxon>Metamonada</taxon>
        <taxon>Preaxostyla</taxon>
        <taxon>Oxymonadida</taxon>
        <taxon>Blattamonas</taxon>
    </lineage>
</organism>
<keyword evidence="2 3" id="KW-0647">Proteasome</keyword>
<dbReference type="Gene3D" id="3.60.20.10">
    <property type="entry name" value="Glutamine Phosphoribosylpyrophosphate, subunit 1, domain 1"/>
    <property type="match status" value="1"/>
</dbReference>
<keyword evidence="1 3" id="KW-0963">Cytoplasm</keyword>
<dbReference type="InterPro" id="IPR016050">
    <property type="entry name" value="Proteasome_bsu_CS"/>
</dbReference>
<comment type="subcellular location">
    <subcellularLocation>
        <location evidence="3">Cytoplasm</location>
    </subcellularLocation>
    <subcellularLocation>
        <location evidence="3">Nucleus</location>
    </subcellularLocation>
</comment>
<dbReference type="GO" id="GO:0000502">
    <property type="term" value="C:proteasome complex"/>
    <property type="evidence" value="ECO:0007669"/>
    <property type="project" value="UniProtKB-KW"/>
</dbReference>
<evidence type="ECO:0000313" key="4">
    <source>
        <dbReference type="EMBL" id="KAK2962275.1"/>
    </source>
</evidence>
<comment type="subunit">
    <text evidence="3">Component of the proteasome complex.</text>
</comment>
<dbReference type="InterPro" id="IPR023333">
    <property type="entry name" value="Proteasome_suB-type"/>
</dbReference>
<dbReference type="Proteomes" id="UP001281761">
    <property type="component" value="Unassembled WGS sequence"/>
</dbReference>
<comment type="similarity">
    <text evidence="3">Belongs to the peptidase T1B family.</text>
</comment>
<keyword evidence="3" id="KW-0539">Nucleus</keyword>
<accession>A0ABQ9YET3</accession>
<gene>
    <name evidence="4" type="ORF">BLNAU_2935</name>
</gene>
<keyword evidence="5" id="KW-1185">Reference proteome</keyword>
<name>A0ABQ9YET3_9EUKA</name>
<dbReference type="PANTHER" id="PTHR32194:SF2">
    <property type="entry name" value="PROTEASOME SUBUNIT BETA TYPE-1"/>
    <property type="match status" value="1"/>
</dbReference>
<dbReference type="Pfam" id="PF00227">
    <property type="entry name" value="Proteasome"/>
    <property type="match status" value="1"/>
</dbReference>